<gene>
    <name evidence="1" type="ORF">NCTC9617_06669</name>
</gene>
<dbReference type="GO" id="GO:0006974">
    <property type="term" value="P:DNA damage response"/>
    <property type="evidence" value="ECO:0007669"/>
    <property type="project" value="TreeGrafter"/>
</dbReference>
<reference evidence="1 2" key="1">
    <citation type="submission" date="2018-06" db="EMBL/GenBank/DDBJ databases">
        <authorList>
            <consortium name="Pathogen Informatics"/>
            <person name="Doyle S."/>
        </authorList>
    </citation>
    <scope>NUCLEOTIDE SEQUENCE [LARGE SCALE GENOMIC DNA]</scope>
    <source>
        <strain evidence="1 2">NCTC9617</strain>
    </source>
</reference>
<sequence length="336" mass="38537">MSVARFKIGGNHNEVFIVTDNSLHSSGVLAPRSHLIADLVMGRLTPAPIWRQKNYRFKFLLRTALFYNATRAMLEALSARDDFNQLLAAQATLPGKVHRQYLTRDLNAWQRAVAVINHYRYIDTLRGSRLAHAMTAVSEVPLLTLNGKEDRRFTLYASSAGKAEREGETTLWLRDSDHTLLASATFSVTRDHDAWQLVIGGLQGPRRHVSHEVIKQATRACYGLFPKRLLLEFIWQLAARSQIAAIYGVSDNGHVFRALRYRLSKGRHFHASYDEFWQSIDGQPESPWRWRLPLCLERKSLESIASKKRAEYRRRFQLLDQLTEQVAILTQRQAGD</sequence>
<protein>
    <submittedName>
        <fullName evidence="1">Putative enzyme</fullName>
    </submittedName>
</protein>
<evidence type="ECO:0000313" key="2">
    <source>
        <dbReference type="Proteomes" id="UP000255167"/>
    </source>
</evidence>
<dbReference type="Proteomes" id="UP000255167">
    <property type="component" value="Unassembled WGS sequence"/>
</dbReference>
<organism evidence="1 2">
    <name type="scientific">Klebsiella pneumoniae</name>
    <dbReference type="NCBI Taxonomy" id="573"/>
    <lineage>
        <taxon>Bacteria</taxon>
        <taxon>Pseudomonadati</taxon>
        <taxon>Pseudomonadota</taxon>
        <taxon>Gammaproteobacteria</taxon>
        <taxon>Enterobacterales</taxon>
        <taxon>Enterobacteriaceae</taxon>
        <taxon>Klebsiella/Raoultella group</taxon>
        <taxon>Klebsiella</taxon>
        <taxon>Klebsiella pneumoniae complex</taxon>
    </lineage>
</organism>
<dbReference type="PANTHER" id="PTHR38785">
    <property type="entry name" value="HOMOLOG OF VIRK"/>
    <property type="match status" value="1"/>
</dbReference>
<proteinExistence type="predicted"/>
<dbReference type="InterPro" id="IPR007488">
    <property type="entry name" value="DUF535"/>
</dbReference>
<evidence type="ECO:0000313" key="1">
    <source>
        <dbReference type="EMBL" id="STW50014.1"/>
    </source>
</evidence>
<dbReference type="EMBL" id="UGNC01000005">
    <property type="protein sequence ID" value="STW50014.1"/>
    <property type="molecule type" value="Genomic_DNA"/>
</dbReference>
<dbReference type="PANTHER" id="PTHR38785:SF1">
    <property type="entry name" value="HOMOLOG OF VIRK"/>
    <property type="match status" value="1"/>
</dbReference>
<name>A0A060VKS4_KLEPN</name>
<dbReference type="AlphaFoldDB" id="A0A060VKS4"/>
<dbReference type="Pfam" id="PF04393">
    <property type="entry name" value="DUF535"/>
    <property type="match status" value="1"/>
</dbReference>
<accession>A0A060VKS4</accession>